<feature type="binding site" evidence="4">
    <location>
        <position position="256"/>
    </location>
    <ligand>
        <name>pyridoxal 5'-phosphate</name>
        <dbReference type="ChEBI" id="CHEBI:597326"/>
    </ligand>
</feature>
<feature type="binding site" evidence="4">
    <location>
        <position position="309"/>
    </location>
    <ligand>
        <name>pyridoxal 5'-phosphate</name>
        <dbReference type="ChEBI" id="CHEBI:597326"/>
    </ligand>
</feature>
<evidence type="ECO:0000313" key="8">
    <source>
        <dbReference type="Proteomes" id="UP001201812"/>
    </source>
</evidence>
<keyword evidence="1 4" id="KW-0662">Pyridine nucleotide biosynthesis</keyword>
<comment type="catalytic activity">
    <reaction evidence="4 5">
        <text>L-kynurenine + H2O = anthranilate + L-alanine + H(+)</text>
        <dbReference type="Rhea" id="RHEA:16813"/>
        <dbReference type="ChEBI" id="CHEBI:15377"/>
        <dbReference type="ChEBI" id="CHEBI:15378"/>
        <dbReference type="ChEBI" id="CHEBI:16567"/>
        <dbReference type="ChEBI" id="CHEBI:57959"/>
        <dbReference type="ChEBI" id="CHEBI:57972"/>
        <dbReference type="EC" id="3.7.1.3"/>
    </reaction>
</comment>
<evidence type="ECO:0000256" key="1">
    <source>
        <dbReference type="ARBA" id="ARBA00022642"/>
    </source>
</evidence>
<keyword evidence="3 4" id="KW-0663">Pyridoxal phosphate</keyword>
<comment type="similarity">
    <text evidence="4 5">Belongs to the kynureninase family.</text>
</comment>
<comment type="subcellular location">
    <subcellularLocation>
        <location evidence="4 5">Cytoplasm</location>
    </subcellularLocation>
</comment>
<keyword evidence="8" id="KW-1185">Reference proteome</keyword>
<keyword evidence="4 5" id="KW-0963">Cytoplasm</keyword>
<feature type="binding site" evidence="4">
    <location>
        <position position="278"/>
    </location>
    <ligand>
        <name>pyridoxal 5'-phosphate</name>
        <dbReference type="ChEBI" id="CHEBI:597326"/>
    </ligand>
</feature>
<feature type="binding site" evidence="4">
    <location>
        <position position="224"/>
    </location>
    <ligand>
        <name>pyridoxal 5'-phosphate</name>
        <dbReference type="ChEBI" id="CHEBI:597326"/>
    </ligand>
</feature>
<dbReference type="PANTHER" id="PTHR14084">
    <property type="entry name" value="KYNURENINASE"/>
    <property type="match status" value="1"/>
</dbReference>
<dbReference type="InterPro" id="IPR015424">
    <property type="entry name" value="PyrdxlP-dep_Trfase"/>
</dbReference>
<reference evidence="7" key="1">
    <citation type="submission" date="2022-01" db="EMBL/GenBank/DDBJ databases">
        <title>Genome Sequence Resource for Two Populations of Ditylenchus destructor, the Migratory Endoparasitic Phytonematode.</title>
        <authorList>
            <person name="Zhang H."/>
            <person name="Lin R."/>
            <person name="Xie B."/>
        </authorList>
    </citation>
    <scope>NUCLEOTIDE SEQUENCE</scope>
    <source>
        <strain evidence="7">BazhouSP</strain>
    </source>
</reference>
<comment type="pathway">
    <text evidence="4 5">Amino-acid degradation; L-kynurenine degradation; L-alanine and anthranilate from L-kynurenine: step 1/1.</text>
</comment>
<dbReference type="InterPro" id="IPR010111">
    <property type="entry name" value="Kynureninase"/>
</dbReference>
<dbReference type="PIRSF" id="PIRSF038800">
    <property type="entry name" value="KYNU"/>
    <property type="match status" value="1"/>
</dbReference>
<dbReference type="PANTHER" id="PTHR14084:SF0">
    <property type="entry name" value="KYNURENINASE"/>
    <property type="match status" value="1"/>
</dbReference>
<dbReference type="EC" id="3.7.1.3" evidence="4 5"/>
<evidence type="ECO:0000259" key="6">
    <source>
        <dbReference type="Pfam" id="PF00266"/>
    </source>
</evidence>
<dbReference type="EMBL" id="JAKKPZ010000010">
    <property type="protein sequence ID" value="KAI1716188.1"/>
    <property type="molecule type" value="Genomic_DNA"/>
</dbReference>
<evidence type="ECO:0000256" key="3">
    <source>
        <dbReference type="ARBA" id="ARBA00022898"/>
    </source>
</evidence>
<name>A0AAD4N5U8_9BILA</name>
<dbReference type="Proteomes" id="UP001201812">
    <property type="component" value="Unassembled WGS sequence"/>
</dbReference>
<feature type="binding site" evidence="4">
    <location>
        <position position="141"/>
    </location>
    <ligand>
        <name>pyridoxal 5'-phosphate</name>
        <dbReference type="ChEBI" id="CHEBI:597326"/>
    </ligand>
</feature>
<keyword evidence="7" id="KW-0808">Transferase</keyword>
<dbReference type="Pfam" id="PF22580">
    <property type="entry name" value="KYNU_C"/>
    <property type="match status" value="1"/>
</dbReference>
<dbReference type="GO" id="GO:0097053">
    <property type="term" value="P:L-kynurenine catabolic process"/>
    <property type="evidence" value="ECO:0007669"/>
    <property type="project" value="UniProtKB-UniRule"/>
</dbReference>
<dbReference type="GO" id="GO:0043420">
    <property type="term" value="P:anthranilate metabolic process"/>
    <property type="evidence" value="ECO:0007669"/>
    <property type="project" value="UniProtKB-UniRule"/>
</dbReference>
<comment type="subunit">
    <text evidence="4 5">Homodimer.</text>
</comment>
<dbReference type="HAMAP" id="MF_01970">
    <property type="entry name" value="Kynureninase"/>
    <property type="match status" value="1"/>
</dbReference>
<dbReference type="GO" id="GO:0019441">
    <property type="term" value="P:L-tryptophan catabolic process to kynurenine"/>
    <property type="evidence" value="ECO:0007669"/>
    <property type="project" value="TreeGrafter"/>
</dbReference>
<feature type="binding site" evidence="4">
    <location>
        <position position="337"/>
    </location>
    <ligand>
        <name>pyridoxal 5'-phosphate</name>
        <dbReference type="ChEBI" id="CHEBI:597326"/>
    </ligand>
</feature>
<dbReference type="AlphaFoldDB" id="A0AAD4N5U8"/>
<dbReference type="GO" id="GO:0005737">
    <property type="term" value="C:cytoplasm"/>
    <property type="evidence" value="ECO:0007669"/>
    <property type="project" value="UniProtKB-SubCell"/>
</dbReference>
<dbReference type="SUPFAM" id="SSF53383">
    <property type="entry name" value="PLP-dependent transferases"/>
    <property type="match status" value="1"/>
</dbReference>
<keyword evidence="7" id="KW-0032">Aminotransferase</keyword>
<evidence type="ECO:0000256" key="5">
    <source>
        <dbReference type="PIRNR" id="PIRNR038800"/>
    </source>
</evidence>
<dbReference type="NCBIfam" id="TIGR01814">
    <property type="entry name" value="kynureninase"/>
    <property type="match status" value="1"/>
</dbReference>
<dbReference type="InterPro" id="IPR000192">
    <property type="entry name" value="Aminotrans_V_dom"/>
</dbReference>
<feature type="modified residue" description="N6-(pyridoxal phosphate)lysine" evidence="4">
    <location>
        <position position="279"/>
    </location>
</feature>
<feature type="binding site" evidence="4">
    <location>
        <begin position="168"/>
        <end position="171"/>
    </location>
    <ligand>
        <name>pyridoxal 5'-phosphate</name>
        <dbReference type="ChEBI" id="CHEBI:597326"/>
    </ligand>
</feature>
<dbReference type="InterPro" id="IPR015421">
    <property type="entry name" value="PyrdxlP-dep_Trfase_major"/>
</dbReference>
<proteinExistence type="inferred from homology"/>
<dbReference type="GO" id="GO:0019805">
    <property type="term" value="P:quinolinate biosynthetic process"/>
    <property type="evidence" value="ECO:0007669"/>
    <property type="project" value="UniProtKB-UniRule"/>
</dbReference>
<dbReference type="GO" id="GO:0008483">
    <property type="term" value="F:transaminase activity"/>
    <property type="evidence" value="ECO:0007669"/>
    <property type="project" value="UniProtKB-KW"/>
</dbReference>
<keyword evidence="2 4" id="KW-0378">Hydrolase</keyword>
<evidence type="ECO:0000313" key="7">
    <source>
        <dbReference type="EMBL" id="KAI1716188.1"/>
    </source>
</evidence>
<comment type="function">
    <text evidence="4 5">Catalyzes the cleavage of L-kynurenine (L-Kyn) and L-3-hydroxykynurenine (L-3OHKyn) into anthranilic acid (AA) and 3-hydroxyanthranilic acid (3-OHAA), respectively.</text>
</comment>
<comment type="catalytic activity">
    <reaction evidence="5">
        <text>3-hydroxy-L-kynurenine + H2O = 3-hydroxyanthranilate + L-alanine + H(+)</text>
        <dbReference type="Rhea" id="RHEA:25143"/>
        <dbReference type="ChEBI" id="CHEBI:15377"/>
        <dbReference type="ChEBI" id="CHEBI:15378"/>
        <dbReference type="ChEBI" id="CHEBI:36559"/>
        <dbReference type="ChEBI" id="CHEBI:57972"/>
        <dbReference type="ChEBI" id="CHEBI:58125"/>
        <dbReference type="EC" id="3.7.1.3"/>
    </reaction>
</comment>
<gene>
    <name evidence="7" type="ORF">DdX_07221</name>
</gene>
<feature type="domain" description="Aminotransferase class V" evidence="6">
    <location>
        <begin position="203"/>
        <end position="305"/>
    </location>
</feature>
<dbReference type="FunFam" id="3.40.640.10:FF:000031">
    <property type="entry name" value="Kynureninase"/>
    <property type="match status" value="1"/>
</dbReference>
<feature type="binding site" evidence="4">
    <location>
        <position position="253"/>
    </location>
    <ligand>
        <name>pyridoxal 5'-phosphate</name>
        <dbReference type="ChEBI" id="CHEBI:597326"/>
    </ligand>
</feature>
<evidence type="ECO:0000256" key="4">
    <source>
        <dbReference type="HAMAP-Rule" id="MF_03017"/>
    </source>
</evidence>
<dbReference type="InterPro" id="IPR015422">
    <property type="entry name" value="PyrdxlP-dep_Trfase_small"/>
</dbReference>
<comment type="pathway">
    <text evidence="4 5">Cofactor biosynthesis; NAD(+) biosynthesis; quinolinate from L-kynurenine: step 2/3.</text>
</comment>
<sequence length="476" mass="54434">MVSNEMTFNKYLERILDPARTNKGVNLCNREVAKLLDDADELKHLRQEFHIPKASSLPDVDKDVLDENEDCIYMCGHSLGLMPKCTQDLMTQQFNKWDQMGVFGHLNGPLPWAYGDEACSEGICRLVGAQPEEVAMMNSLTMNIHVLFTAFYKPNKQRNRVLLESRAFPSDHYAIESQIRLNGFDPTTSMLCLEPRKGEETLRTDDILDFIEKEGDSIAVIFFSGVQYYTGQLFDIQKITDAGQKKGCIVGWDLAHAFANVPLRLHEWNVDFACWCTYKYGCTGAGGLGGAFIHSRYANDFDRERMLGWWCHKMSSRFFMNNQLELDVGAAGFRVSNPSFMLCVAMLGSLQVFCKTSMEQLRNKSLCLTGYLEFLIDKHFGSKNDDSKVWCEIITPRNPAERGCQLSLKFNCDIKNIYGELVKRGIAVDKRYPHVIRVAPVHLYNSFDDVWRFVDKLLECIRVVNERELHAEQSKP</sequence>
<protein>
    <recommendedName>
        <fullName evidence="4 5">Kynureninase</fullName>
        <ecNumber evidence="4 5">3.7.1.3</ecNumber>
    </recommendedName>
    <alternativeName>
        <fullName evidence="4">L-kynurenine hydrolase</fullName>
    </alternativeName>
</protein>
<dbReference type="GO" id="GO:0030429">
    <property type="term" value="F:kynureninase activity"/>
    <property type="evidence" value="ECO:0007669"/>
    <property type="project" value="UniProtKB-UniRule"/>
</dbReference>
<organism evidence="7 8">
    <name type="scientific">Ditylenchus destructor</name>
    <dbReference type="NCBI Taxonomy" id="166010"/>
    <lineage>
        <taxon>Eukaryota</taxon>
        <taxon>Metazoa</taxon>
        <taxon>Ecdysozoa</taxon>
        <taxon>Nematoda</taxon>
        <taxon>Chromadorea</taxon>
        <taxon>Rhabditida</taxon>
        <taxon>Tylenchina</taxon>
        <taxon>Tylenchomorpha</taxon>
        <taxon>Sphaerularioidea</taxon>
        <taxon>Anguinidae</taxon>
        <taxon>Anguininae</taxon>
        <taxon>Ditylenchus</taxon>
    </lineage>
</organism>
<dbReference type="Gene3D" id="3.40.640.10">
    <property type="entry name" value="Type I PLP-dependent aspartate aminotransferase-like (Major domain)"/>
    <property type="match status" value="1"/>
</dbReference>
<feature type="binding site" evidence="4">
    <location>
        <position position="140"/>
    </location>
    <ligand>
        <name>pyridoxal 5'-phosphate</name>
        <dbReference type="ChEBI" id="CHEBI:597326"/>
    </ligand>
</feature>
<dbReference type="GO" id="GO:0034354">
    <property type="term" value="P:'de novo' NAD+ biosynthetic process from L-tryptophan"/>
    <property type="evidence" value="ECO:0007669"/>
    <property type="project" value="UniProtKB-UniRule"/>
</dbReference>
<dbReference type="Pfam" id="PF00266">
    <property type="entry name" value="Aminotran_5"/>
    <property type="match status" value="1"/>
</dbReference>
<accession>A0AAD4N5U8</accession>
<dbReference type="Gene3D" id="3.90.1150.10">
    <property type="entry name" value="Aspartate Aminotransferase, domain 1"/>
    <property type="match status" value="1"/>
</dbReference>
<comment type="caution">
    <text evidence="7">The sequence shown here is derived from an EMBL/GenBank/DDBJ whole genome shotgun (WGS) entry which is preliminary data.</text>
</comment>
<comment type="cofactor">
    <cofactor evidence="4 5">
        <name>pyridoxal 5'-phosphate</name>
        <dbReference type="ChEBI" id="CHEBI:597326"/>
    </cofactor>
</comment>
<dbReference type="GO" id="GO:0030170">
    <property type="term" value="F:pyridoxal phosphate binding"/>
    <property type="evidence" value="ECO:0007669"/>
    <property type="project" value="UniProtKB-UniRule"/>
</dbReference>
<evidence type="ECO:0000256" key="2">
    <source>
        <dbReference type="ARBA" id="ARBA00022801"/>
    </source>
</evidence>